<dbReference type="PANTHER" id="PTHR10472:SF5">
    <property type="entry name" value="D-AMINOACYL-TRNA DEACYLASE 1"/>
    <property type="match status" value="1"/>
</dbReference>
<dbReference type="HAMAP" id="MF_00518">
    <property type="entry name" value="Deacylase_Dtd"/>
    <property type="match status" value="1"/>
</dbReference>
<evidence type="ECO:0000256" key="1">
    <source>
        <dbReference type="ARBA" id="ARBA00009673"/>
    </source>
</evidence>
<sequence length="145" mass="15977">MKAVIQRVKHAQVVVDREVVGCIDHGLLVYLGIGKGDSKQNLSWLCRKIVKLRVFSDEMGKMNKALDEVGGQLLVVSQFTLLANLRKGNRPSYDDAADPKEAEALYEEALLLFKSMGYSVAAGRFGAHMDVSYMNDGPVTFVLEA</sequence>
<name>A0A644WBG3_9ZZZZ</name>
<dbReference type="Gene3D" id="3.50.80.10">
    <property type="entry name" value="D-tyrosyl-tRNA(Tyr) deacylase"/>
    <property type="match status" value="1"/>
</dbReference>
<dbReference type="FunFam" id="3.50.80.10:FF:000001">
    <property type="entry name" value="D-aminoacyl-tRNA deacylase"/>
    <property type="match status" value="1"/>
</dbReference>
<evidence type="ECO:0000313" key="2">
    <source>
        <dbReference type="EMBL" id="MPM01140.1"/>
    </source>
</evidence>
<protein>
    <submittedName>
        <fullName evidence="2">D-aminoacyl-tRNA deacylase</fullName>
        <ecNumber evidence="2">3.1.1.96</ecNumber>
    </submittedName>
</protein>
<reference evidence="2" key="1">
    <citation type="submission" date="2019-08" db="EMBL/GenBank/DDBJ databases">
        <authorList>
            <person name="Kucharzyk K."/>
            <person name="Murdoch R.W."/>
            <person name="Higgins S."/>
            <person name="Loffler F."/>
        </authorList>
    </citation>
    <scope>NUCLEOTIDE SEQUENCE</scope>
</reference>
<dbReference type="GO" id="GO:0005737">
    <property type="term" value="C:cytoplasm"/>
    <property type="evidence" value="ECO:0007669"/>
    <property type="project" value="InterPro"/>
</dbReference>
<organism evidence="2">
    <name type="scientific">bioreactor metagenome</name>
    <dbReference type="NCBI Taxonomy" id="1076179"/>
    <lineage>
        <taxon>unclassified sequences</taxon>
        <taxon>metagenomes</taxon>
        <taxon>ecological metagenomes</taxon>
    </lineage>
</organism>
<dbReference type="GO" id="GO:0051500">
    <property type="term" value="F:D-tyrosyl-tRNA(Tyr) deacylase activity"/>
    <property type="evidence" value="ECO:0007669"/>
    <property type="project" value="TreeGrafter"/>
</dbReference>
<dbReference type="InterPro" id="IPR023509">
    <property type="entry name" value="DTD-like_sf"/>
</dbReference>
<proteinExistence type="inferred from homology"/>
<comment type="caution">
    <text evidence="2">The sequence shown here is derived from an EMBL/GenBank/DDBJ whole genome shotgun (WGS) entry which is preliminary data.</text>
</comment>
<keyword evidence="2" id="KW-0378">Hydrolase</keyword>
<comment type="similarity">
    <text evidence="1">Belongs to the DTD family.</text>
</comment>
<dbReference type="EC" id="3.1.1.96" evidence="2"/>
<gene>
    <name evidence="2" type="primary">dtd_14</name>
    <name evidence="2" type="ORF">SDC9_47378</name>
</gene>
<accession>A0A644WBG3</accession>
<dbReference type="SUPFAM" id="SSF69500">
    <property type="entry name" value="DTD-like"/>
    <property type="match status" value="1"/>
</dbReference>
<dbReference type="Pfam" id="PF02580">
    <property type="entry name" value="Tyr_Deacylase"/>
    <property type="match status" value="1"/>
</dbReference>
<dbReference type="InterPro" id="IPR003732">
    <property type="entry name" value="Daa-tRNA_deacyls_DTD"/>
</dbReference>
<dbReference type="EMBL" id="VSSQ01000776">
    <property type="protein sequence ID" value="MPM01140.1"/>
    <property type="molecule type" value="Genomic_DNA"/>
</dbReference>
<dbReference type="AlphaFoldDB" id="A0A644WBG3"/>
<dbReference type="PANTHER" id="PTHR10472">
    <property type="entry name" value="D-TYROSYL-TRNA TYR DEACYLASE"/>
    <property type="match status" value="1"/>
</dbReference>
<dbReference type="NCBIfam" id="TIGR00256">
    <property type="entry name" value="D-aminoacyl-tRNA deacylase"/>
    <property type="match status" value="1"/>
</dbReference>